<evidence type="ECO:0000313" key="12">
    <source>
        <dbReference type="EMBL" id="MSS28805.1"/>
    </source>
</evidence>
<evidence type="ECO:0000256" key="9">
    <source>
        <dbReference type="ARBA" id="ARBA00023136"/>
    </source>
</evidence>
<accession>A0A6L5XNY4</accession>
<keyword evidence="13" id="KW-1185">Reference proteome</keyword>
<evidence type="ECO:0000256" key="10">
    <source>
        <dbReference type="RuleBase" id="RU364125"/>
    </source>
</evidence>
<evidence type="ECO:0000256" key="8">
    <source>
        <dbReference type="ARBA" id="ARBA00022989"/>
    </source>
</evidence>
<protein>
    <recommendedName>
        <fullName evidence="10">Flagellar protein FliL</fullName>
    </recommendedName>
</protein>
<evidence type="ECO:0000256" key="7">
    <source>
        <dbReference type="ARBA" id="ARBA00022779"/>
    </source>
</evidence>
<keyword evidence="7 10" id="KW-0283">Flagellar rotation</keyword>
<evidence type="ECO:0000256" key="2">
    <source>
        <dbReference type="ARBA" id="ARBA00004162"/>
    </source>
</evidence>
<keyword evidence="12" id="KW-0969">Cilium</keyword>
<feature type="compositionally biased region" description="Basic and acidic residues" evidence="11">
    <location>
        <begin position="1"/>
        <end position="16"/>
    </location>
</feature>
<gene>
    <name evidence="12" type="ORF">FYJ44_12360</name>
</gene>
<feature type="region of interest" description="Disordered" evidence="11">
    <location>
        <begin position="1"/>
        <end position="66"/>
    </location>
</feature>
<feature type="compositionally biased region" description="Acidic residues" evidence="11">
    <location>
        <begin position="41"/>
        <end position="61"/>
    </location>
</feature>
<dbReference type="RefSeq" id="WP_326833687.1">
    <property type="nucleotide sequence ID" value="NZ_VUMH01000014.1"/>
</dbReference>
<name>A0A6L5XNY4_9BACT</name>
<dbReference type="PANTHER" id="PTHR35091:SF2">
    <property type="entry name" value="FLAGELLAR PROTEIN FLIL"/>
    <property type="match status" value="1"/>
</dbReference>
<dbReference type="Proteomes" id="UP000477488">
    <property type="component" value="Unassembled WGS sequence"/>
</dbReference>
<dbReference type="GO" id="GO:0006935">
    <property type="term" value="P:chemotaxis"/>
    <property type="evidence" value="ECO:0007669"/>
    <property type="project" value="UniProtKB-KW"/>
</dbReference>
<dbReference type="GO" id="GO:0005886">
    <property type="term" value="C:plasma membrane"/>
    <property type="evidence" value="ECO:0007669"/>
    <property type="project" value="UniProtKB-SubCell"/>
</dbReference>
<proteinExistence type="inferred from homology"/>
<evidence type="ECO:0000256" key="4">
    <source>
        <dbReference type="ARBA" id="ARBA00022475"/>
    </source>
</evidence>
<reference evidence="12 13" key="1">
    <citation type="submission" date="2019-09" db="EMBL/GenBank/DDBJ databases">
        <title>In-depth cultivation of the pig gut microbiome towards novel bacterial diversity and tailored functional studies.</title>
        <authorList>
            <person name="Wylensek D."/>
            <person name="Hitch T.C.A."/>
            <person name="Clavel T."/>
        </authorList>
    </citation>
    <scope>NUCLEOTIDE SEQUENCE [LARGE SCALE GENOMIC DNA]</scope>
    <source>
        <strain evidence="12 13">PG-178-WT-4</strain>
    </source>
</reference>
<comment type="function">
    <text evidence="1 10">Controls the rotational direction of flagella during chemotaxis.</text>
</comment>
<feature type="transmembrane region" description="Helical" evidence="10">
    <location>
        <begin position="73"/>
        <end position="95"/>
    </location>
</feature>
<dbReference type="GO" id="GO:0009425">
    <property type="term" value="C:bacterial-type flagellum basal body"/>
    <property type="evidence" value="ECO:0007669"/>
    <property type="project" value="InterPro"/>
</dbReference>
<dbReference type="EMBL" id="VUMH01000014">
    <property type="protein sequence ID" value="MSS28805.1"/>
    <property type="molecule type" value="Genomic_DNA"/>
</dbReference>
<dbReference type="PANTHER" id="PTHR35091">
    <property type="entry name" value="FLAGELLAR PROTEIN FLIL"/>
    <property type="match status" value="1"/>
</dbReference>
<comment type="caution">
    <text evidence="12">The sequence shown here is derived from an EMBL/GenBank/DDBJ whole genome shotgun (WGS) entry which is preliminary data.</text>
</comment>
<organism evidence="12 13">
    <name type="scientific">Desulfovibrio porci</name>
    <dbReference type="NCBI Taxonomy" id="2605782"/>
    <lineage>
        <taxon>Bacteria</taxon>
        <taxon>Pseudomonadati</taxon>
        <taxon>Thermodesulfobacteriota</taxon>
        <taxon>Desulfovibrionia</taxon>
        <taxon>Desulfovibrionales</taxon>
        <taxon>Desulfovibrionaceae</taxon>
        <taxon>Desulfovibrio</taxon>
    </lineage>
</organism>
<dbReference type="AlphaFoldDB" id="A0A6L5XNY4"/>
<keyword evidence="12" id="KW-0282">Flagellum</keyword>
<keyword evidence="4 10" id="KW-1003">Cell membrane</keyword>
<comment type="subcellular location">
    <subcellularLocation>
        <location evidence="2">Cell membrane</location>
        <topology evidence="2">Single-pass membrane protein</topology>
    </subcellularLocation>
</comment>
<comment type="similarity">
    <text evidence="3 10">Belongs to the FliL family.</text>
</comment>
<keyword evidence="5 10" id="KW-0145">Chemotaxis</keyword>
<evidence type="ECO:0000256" key="5">
    <source>
        <dbReference type="ARBA" id="ARBA00022500"/>
    </source>
</evidence>
<keyword evidence="9 10" id="KW-0472">Membrane</keyword>
<dbReference type="Pfam" id="PF03748">
    <property type="entry name" value="FliL"/>
    <property type="match status" value="1"/>
</dbReference>
<dbReference type="InterPro" id="IPR005503">
    <property type="entry name" value="FliL"/>
</dbReference>
<sequence>MADETDLKAPPKDEVQVRLGPDPGQTKVELDLDDAPFLQVPEDDLPTEQEDNAPAPPEEDESAARNRKKKKKLLIMAGAGAALLLVLGAAGWWFFLRTPPPAPDIPAPEVIVVPSKPAVQVQPDYIKEFAPFLVPGVDAKGETRFLICKFSALSKNPGLGKEMDHKMISLRDAMYYYLRSKSSDYLTDSRNRPAIKQDLTAVLNDCLTQGKIEDILFESYLNE</sequence>
<keyword evidence="6 10" id="KW-0812">Transmembrane</keyword>
<evidence type="ECO:0000256" key="3">
    <source>
        <dbReference type="ARBA" id="ARBA00008281"/>
    </source>
</evidence>
<keyword evidence="12" id="KW-0966">Cell projection</keyword>
<keyword evidence="8 10" id="KW-1133">Transmembrane helix</keyword>
<evidence type="ECO:0000313" key="13">
    <source>
        <dbReference type="Proteomes" id="UP000477488"/>
    </source>
</evidence>
<dbReference type="GO" id="GO:0071978">
    <property type="term" value="P:bacterial-type flagellum-dependent swarming motility"/>
    <property type="evidence" value="ECO:0007669"/>
    <property type="project" value="TreeGrafter"/>
</dbReference>
<evidence type="ECO:0000256" key="1">
    <source>
        <dbReference type="ARBA" id="ARBA00002254"/>
    </source>
</evidence>
<evidence type="ECO:0000256" key="11">
    <source>
        <dbReference type="SAM" id="MobiDB-lite"/>
    </source>
</evidence>
<evidence type="ECO:0000256" key="6">
    <source>
        <dbReference type="ARBA" id="ARBA00022692"/>
    </source>
</evidence>